<dbReference type="EMBL" id="JXTB01000095">
    <property type="protein sequence ID" value="PON64513.1"/>
    <property type="molecule type" value="Genomic_DNA"/>
</dbReference>
<accession>A0A2P5CTY0</accession>
<comment type="caution">
    <text evidence="1">The sequence shown here is derived from an EMBL/GenBank/DDBJ whole genome shotgun (WGS) entry which is preliminary data.</text>
</comment>
<dbReference type="Proteomes" id="UP000237105">
    <property type="component" value="Unassembled WGS sequence"/>
</dbReference>
<dbReference type="AlphaFoldDB" id="A0A2P5CTY0"/>
<organism evidence="1 2">
    <name type="scientific">Parasponia andersonii</name>
    <name type="common">Sponia andersonii</name>
    <dbReference type="NCBI Taxonomy" id="3476"/>
    <lineage>
        <taxon>Eukaryota</taxon>
        <taxon>Viridiplantae</taxon>
        <taxon>Streptophyta</taxon>
        <taxon>Embryophyta</taxon>
        <taxon>Tracheophyta</taxon>
        <taxon>Spermatophyta</taxon>
        <taxon>Magnoliopsida</taxon>
        <taxon>eudicotyledons</taxon>
        <taxon>Gunneridae</taxon>
        <taxon>Pentapetalae</taxon>
        <taxon>rosids</taxon>
        <taxon>fabids</taxon>
        <taxon>Rosales</taxon>
        <taxon>Cannabaceae</taxon>
        <taxon>Parasponia</taxon>
    </lineage>
</organism>
<evidence type="ECO:0000313" key="2">
    <source>
        <dbReference type="Proteomes" id="UP000237105"/>
    </source>
</evidence>
<evidence type="ECO:0000313" key="1">
    <source>
        <dbReference type="EMBL" id="PON64513.1"/>
    </source>
</evidence>
<name>A0A2P5CTY0_PARAD</name>
<proteinExistence type="predicted"/>
<gene>
    <name evidence="1" type="ORF">PanWU01x14_123900</name>
</gene>
<sequence>MTTEFCPGKLQEASCNPKSKVVASAIKGSRLEIQVVHAARTLLWSSWATAAPKAKSA</sequence>
<keyword evidence="2" id="KW-1185">Reference proteome</keyword>
<reference evidence="2" key="1">
    <citation type="submission" date="2016-06" db="EMBL/GenBank/DDBJ databases">
        <title>Parallel loss of symbiosis genes in relatives of nitrogen-fixing non-legume Parasponia.</title>
        <authorList>
            <person name="Van Velzen R."/>
            <person name="Holmer R."/>
            <person name="Bu F."/>
            <person name="Rutten L."/>
            <person name="Van Zeijl A."/>
            <person name="Liu W."/>
            <person name="Santuari L."/>
            <person name="Cao Q."/>
            <person name="Sharma T."/>
            <person name="Shen D."/>
            <person name="Roswanjaya Y."/>
            <person name="Wardhani T."/>
            <person name="Kalhor M.S."/>
            <person name="Jansen J."/>
            <person name="Van den Hoogen J."/>
            <person name="Gungor B."/>
            <person name="Hartog M."/>
            <person name="Hontelez J."/>
            <person name="Verver J."/>
            <person name="Yang W.-C."/>
            <person name="Schijlen E."/>
            <person name="Repin R."/>
            <person name="Schilthuizen M."/>
            <person name="Schranz E."/>
            <person name="Heidstra R."/>
            <person name="Miyata K."/>
            <person name="Fedorova E."/>
            <person name="Kohlen W."/>
            <person name="Bisseling T."/>
            <person name="Smit S."/>
            <person name="Geurts R."/>
        </authorList>
    </citation>
    <scope>NUCLEOTIDE SEQUENCE [LARGE SCALE GENOMIC DNA]</scope>
    <source>
        <strain evidence="2">cv. WU1-14</strain>
    </source>
</reference>
<protein>
    <submittedName>
        <fullName evidence="1">Uncharacterized protein</fullName>
    </submittedName>
</protein>
<dbReference type="OrthoDB" id="10359172at2759"/>